<reference evidence="1" key="1">
    <citation type="journal article" date="2021" name="Proc. Natl. Acad. Sci. U.S.A.">
        <title>A Catalog of Tens of Thousands of Viruses from Human Metagenomes Reveals Hidden Associations with Chronic Diseases.</title>
        <authorList>
            <person name="Tisza M.J."/>
            <person name="Buck C.B."/>
        </authorList>
    </citation>
    <scope>NUCLEOTIDE SEQUENCE</scope>
    <source>
        <strain evidence="1">Ctnpt50</strain>
    </source>
</reference>
<name>A0A8S5SEC6_9CAUD</name>
<dbReference type="EMBL" id="BK032577">
    <property type="protein sequence ID" value="DAF49147.1"/>
    <property type="molecule type" value="Genomic_DNA"/>
</dbReference>
<evidence type="ECO:0000313" key="1">
    <source>
        <dbReference type="EMBL" id="DAF49147.1"/>
    </source>
</evidence>
<sequence>MIIKEPFYLHFSRFPKIFFIIYYITRIEVIFLDALATKVKLTNHARQRIYERFGNLSDRELSDLVRNARLKGHTTTTMDQDHYEYGLYKRIFRRESGTRMIRLYKDAYFVFVSGNKAAGCKLLVTVILYDPNWRETRKASFRKGQEKVEENGNDESNT</sequence>
<accession>A0A8S5SEC6</accession>
<organism evidence="1">
    <name type="scientific">Siphoviridae sp. ctnpt50</name>
    <dbReference type="NCBI Taxonomy" id="2827941"/>
    <lineage>
        <taxon>Viruses</taxon>
        <taxon>Duplodnaviria</taxon>
        <taxon>Heunggongvirae</taxon>
        <taxon>Uroviricota</taxon>
        <taxon>Caudoviricetes</taxon>
    </lineage>
</organism>
<proteinExistence type="predicted"/>
<protein>
    <submittedName>
        <fullName evidence="1">Uncharacterized protein</fullName>
    </submittedName>
</protein>